<feature type="transmembrane region" description="Helical" evidence="7">
    <location>
        <begin position="896"/>
        <end position="922"/>
    </location>
</feature>
<keyword evidence="4 7" id="KW-0812">Transmembrane</keyword>
<dbReference type="Pfam" id="PF03176">
    <property type="entry name" value="MMPL"/>
    <property type="match status" value="2"/>
</dbReference>
<dbReference type="GO" id="GO:0005886">
    <property type="term" value="C:plasma membrane"/>
    <property type="evidence" value="ECO:0007669"/>
    <property type="project" value="UniProtKB-SubCell"/>
</dbReference>
<dbReference type="NCBIfam" id="TIGR03057">
    <property type="entry name" value="xxxLxxG_by_4"/>
    <property type="match status" value="1"/>
</dbReference>
<dbReference type="PANTHER" id="PTHR33406">
    <property type="entry name" value="MEMBRANE PROTEIN MJ1562-RELATED"/>
    <property type="match status" value="1"/>
</dbReference>
<comment type="subcellular location">
    <subcellularLocation>
        <location evidence="1">Cell membrane</location>
        <topology evidence="1">Multi-pass membrane protein</topology>
    </subcellularLocation>
</comment>
<keyword evidence="3" id="KW-1003">Cell membrane</keyword>
<dbReference type="InterPro" id="IPR004869">
    <property type="entry name" value="MMPL_dom"/>
</dbReference>
<feature type="transmembrane region" description="Helical" evidence="7">
    <location>
        <begin position="997"/>
        <end position="1021"/>
    </location>
</feature>
<evidence type="ECO:0000256" key="5">
    <source>
        <dbReference type="ARBA" id="ARBA00022989"/>
    </source>
</evidence>
<reference evidence="9 10" key="1">
    <citation type="submission" date="2018-12" db="EMBL/GenBank/DDBJ databases">
        <authorList>
            <person name="Sun L."/>
            <person name="Chen Z."/>
        </authorList>
    </citation>
    <scope>NUCLEOTIDE SEQUENCE [LARGE SCALE GENOMIC DNA]</scope>
    <source>
        <strain evidence="9 10">LMG 29736</strain>
    </source>
</reference>
<feature type="domain" description="SSD" evidence="8">
    <location>
        <begin position="899"/>
        <end position="1027"/>
    </location>
</feature>
<feature type="transmembrane region" description="Helical" evidence="7">
    <location>
        <begin position="282"/>
        <end position="301"/>
    </location>
</feature>
<keyword evidence="6 7" id="KW-0472">Membrane</keyword>
<evidence type="ECO:0000313" key="9">
    <source>
        <dbReference type="EMBL" id="RST58799.1"/>
    </source>
</evidence>
<evidence type="ECO:0000256" key="2">
    <source>
        <dbReference type="ARBA" id="ARBA00010157"/>
    </source>
</evidence>
<dbReference type="SUPFAM" id="SSF82866">
    <property type="entry name" value="Multidrug efflux transporter AcrB transmembrane domain"/>
    <property type="match status" value="2"/>
</dbReference>
<gene>
    <name evidence="9" type="ORF">D5F11_015305</name>
</gene>
<evidence type="ECO:0000313" key="10">
    <source>
        <dbReference type="Proteomes" id="UP000287296"/>
    </source>
</evidence>
<dbReference type="Gene3D" id="1.10.287.950">
    <property type="entry name" value="Methyl-accepting chemotaxis protein"/>
    <property type="match status" value="2"/>
</dbReference>
<feature type="transmembrane region" description="Helical" evidence="7">
    <location>
        <begin position="6"/>
        <end position="24"/>
    </location>
</feature>
<feature type="transmembrane region" description="Helical" evidence="7">
    <location>
        <begin position="351"/>
        <end position="379"/>
    </location>
</feature>
<dbReference type="InterPro" id="IPR050545">
    <property type="entry name" value="Mycobact_MmpL"/>
</dbReference>
<sequence length="1043" mass="112745">MRSILRFRWVVLALWIVMAVALIIKSPDMNQLVRDKGQLTIADEYPSSVASDIIAKHSSKEEGTEAFIVVFHDDKKLSGSQHKSIQAAISNLEKKKSELGINGITSHFDDKELESQLVSKDGNTVIALIDVKMDGREVKDVRDPLEKEIKIDNVDTYMTGNSLISEDVIISSEKGLKKTEVITVIFIMVVLLLVFRSAVAPFVPLLTVGMTYLVSSTVVAFLVDGLNFPVSNFTQTFMVAVLFGVGTDYCILLLSRYKEQLSAGYDIPSAIVTTYKTAGKTVIYSAVAVMIGFASIGFATFKLYQSAVGVAVGVFVLIIALFTLVPFFMMTLKKALFWPVKKDISHKESRIWGWMGNLAITRPLIALGIVAAFTVPLLVSYDGDLSFNSLDEIGDEYESVKGFNIVADSFGPGEIMPIQVVLENDDSMKSKEYFTLIESIGNDLDKLDHVEKVRSVMRPTGDKIEEIYVKKQADELGKGIGEGNEGISKIKDGLNEAASSIKDSKPELEKATAGISDLTAGTKELQSGVGQLQNALSEIENGIRQGTSGAGELKKGVAQASSQAAELQSGTRELLNGYKEAQAGLEQLISEYGKVPAGLEDAQQQLAGLGEPLGKLVQNHPEIAGDPNFADIQSRVESATKQVAIAGGTVSALNGELGKVQSGLATANGHLSDVVEGLGQFSSGMKEVEKGLGELESGLGQATSGQHQVVEKIPAIAAGMGEIASGQEKLQSGFGQMGDQLNQLGDGLSQSSDGLGKIEDGFGEAKKHLDDIAEDTDLQQSGIYIPDQLLTDKDFQRVYDIYMSADGKMTTMDIVLDSNPYAKQSMEMVSNIEDTIAKATKDTKLEQANVGIGGVTSMNRDLESMSDLDYTKTVTFMMIGIVLILVVLLRSLVMPVYIIASLLLTYYSSISMTEVIFVNILGYPGINWVTPFFGFVILIALGVDYSIFLMDRFSEYKELDVKAGIILAMKNMGTVIMSAAVILAGTFAAMLPSGVLSMLQIATLVLSGLLFYALVILPLFVPVMINMLGKANWWPFIVRKSDE</sequence>
<feature type="transmembrane region" description="Helical" evidence="7">
    <location>
        <begin position="971"/>
        <end position="991"/>
    </location>
</feature>
<evidence type="ECO:0000259" key="8">
    <source>
        <dbReference type="PROSITE" id="PS50156"/>
    </source>
</evidence>
<evidence type="ECO:0000256" key="6">
    <source>
        <dbReference type="ARBA" id="ARBA00023136"/>
    </source>
</evidence>
<accession>A0A429X5Z2</accession>
<feature type="transmembrane region" description="Helical" evidence="7">
    <location>
        <begin position="307"/>
        <end position="330"/>
    </location>
</feature>
<evidence type="ECO:0000256" key="3">
    <source>
        <dbReference type="ARBA" id="ARBA00022475"/>
    </source>
</evidence>
<dbReference type="Proteomes" id="UP000287296">
    <property type="component" value="Unassembled WGS sequence"/>
</dbReference>
<dbReference type="Gene3D" id="1.20.1640.10">
    <property type="entry name" value="Multidrug efflux transporter AcrB transmembrane domain"/>
    <property type="match status" value="2"/>
</dbReference>
<dbReference type="InterPro" id="IPR000731">
    <property type="entry name" value="SSD"/>
</dbReference>
<comment type="caution">
    <text evidence="9">The sequence shown here is derived from an EMBL/GenBank/DDBJ whole genome shotgun (WGS) entry which is preliminary data.</text>
</comment>
<dbReference type="AlphaFoldDB" id="A0A429X5Z2"/>
<name>A0A429X5Z2_SIMTE</name>
<dbReference type="OrthoDB" id="9782006at2"/>
<organism evidence="9 10">
    <name type="scientific">Siminovitchia terrae</name>
    <name type="common">Bacillus terrae</name>
    <dbReference type="NCBI Taxonomy" id="1914933"/>
    <lineage>
        <taxon>Bacteria</taxon>
        <taxon>Bacillati</taxon>
        <taxon>Bacillota</taxon>
        <taxon>Bacilli</taxon>
        <taxon>Bacillales</taxon>
        <taxon>Bacillaceae</taxon>
        <taxon>Siminovitchia</taxon>
    </lineage>
</organism>
<dbReference type="InterPro" id="IPR023908">
    <property type="entry name" value="xxxLxxG_rpt"/>
</dbReference>
<evidence type="ECO:0000256" key="4">
    <source>
        <dbReference type="ARBA" id="ARBA00022692"/>
    </source>
</evidence>
<feature type="transmembrane region" description="Helical" evidence="7">
    <location>
        <begin position="181"/>
        <end position="213"/>
    </location>
</feature>
<proteinExistence type="inferred from homology"/>
<keyword evidence="5 7" id="KW-1133">Transmembrane helix</keyword>
<evidence type="ECO:0000256" key="1">
    <source>
        <dbReference type="ARBA" id="ARBA00004651"/>
    </source>
</evidence>
<feature type="transmembrane region" description="Helical" evidence="7">
    <location>
        <begin position="870"/>
        <end position="889"/>
    </location>
</feature>
<feature type="transmembrane region" description="Helical" evidence="7">
    <location>
        <begin position="233"/>
        <end position="254"/>
    </location>
</feature>
<dbReference type="EMBL" id="QYTW02000016">
    <property type="protein sequence ID" value="RST58799.1"/>
    <property type="molecule type" value="Genomic_DNA"/>
</dbReference>
<dbReference type="PROSITE" id="PS50156">
    <property type="entry name" value="SSD"/>
    <property type="match status" value="1"/>
</dbReference>
<dbReference type="RefSeq" id="WP_120117040.1">
    <property type="nucleotide sequence ID" value="NZ_QYTW02000016.1"/>
</dbReference>
<evidence type="ECO:0000256" key="7">
    <source>
        <dbReference type="SAM" id="Phobius"/>
    </source>
</evidence>
<comment type="similarity">
    <text evidence="2">Belongs to the resistance-nodulation-cell division (RND) (TC 2.A.6) family. MmpL subfamily.</text>
</comment>
<protein>
    <submittedName>
        <fullName evidence="9">MMPL family transporter</fullName>
    </submittedName>
</protein>
<feature type="transmembrane region" description="Helical" evidence="7">
    <location>
        <begin position="928"/>
        <end position="950"/>
    </location>
</feature>
<dbReference type="PANTHER" id="PTHR33406:SF6">
    <property type="entry name" value="MEMBRANE PROTEIN YDGH-RELATED"/>
    <property type="match status" value="1"/>
</dbReference>